<evidence type="ECO:0000313" key="2">
    <source>
        <dbReference type="EMBL" id="MDH2173997.1"/>
    </source>
</evidence>
<evidence type="ECO:0000313" key="1">
    <source>
        <dbReference type="EMBL" id="MDH0657764.1"/>
    </source>
</evidence>
<evidence type="ECO:0008006" key="4">
    <source>
        <dbReference type="Google" id="ProtNLM"/>
    </source>
</evidence>
<dbReference type="Proteomes" id="UP001162261">
    <property type="component" value="Unassembled WGS sequence"/>
</dbReference>
<reference evidence="1" key="1">
    <citation type="submission" date="2022-09" db="EMBL/GenBank/DDBJ databases">
        <title>Intensive care unit water sources are persistently colonized with multi-drug resistant bacteria and are the site of extensive horizontal gene transfer of antibiotic resistance genes.</title>
        <authorList>
            <person name="Diorio-Toth L."/>
        </authorList>
    </citation>
    <scope>NUCLEOTIDE SEQUENCE</scope>
    <source>
        <strain evidence="2">GD03649</strain>
        <strain evidence="1">GD03851</strain>
    </source>
</reference>
<comment type="caution">
    <text evidence="1">The sequence shown here is derived from an EMBL/GenBank/DDBJ whole genome shotgun (WGS) entry which is preliminary data.</text>
</comment>
<proteinExistence type="predicted"/>
<sequence length="103" mass="11369">MPSTTQASNAPKPSGITSVKLGHRKHVLAQIAELKQRTVHSLVVEAVDAYIAQMQAKMDYEAQAIRSFENYQQTGLHVTHDELQAWADSLTSDTPLEAPTCHK</sequence>
<protein>
    <recommendedName>
        <fullName evidence="4">CopG family transcriptional regulator</fullName>
    </recommendedName>
</protein>
<dbReference type="RefSeq" id="WP_086185903.1">
    <property type="nucleotide sequence ID" value="NZ_JAOCDR010000089.1"/>
</dbReference>
<accession>A0AA42LG14</accession>
<organism evidence="1 3">
    <name type="scientific">Acinetobacter johnsonii</name>
    <dbReference type="NCBI Taxonomy" id="40214"/>
    <lineage>
        <taxon>Bacteria</taxon>
        <taxon>Pseudomonadati</taxon>
        <taxon>Pseudomonadota</taxon>
        <taxon>Gammaproteobacteria</taxon>
        <taxon>Moraxellales</taxon>
        <taxon>Moraxellaceae</taxon>
        <taxon>Acinetobacter</taxon>
    </lineage>
</organism>
<name>A0AA42LG14_ACIJO</name>
<dbReference type="EMBL" id="JAOCLH010000056">
    <property type="protein sequence ID" value="MDH2173997.1"/>
    <property type="molecule type" value="Genomic_DNA"/>
</dbReference>
<dbReference type="AlphaFoldDB" id="A0AA42LG14"/>
<evidence type="ECO:0000313" key="3">
    <source>
        <dbReference type="Proteomes" id="UP001161099"/>
    </source>
</evidence>
<dbReference type="EMBL" id="JAOCDR010000089">
    <property type="protein sequence ID" value="MDH0657764.1"/>
    <property type="molecule type" value="Genomic_DNA"/>
</dbReference>
<gene>
    <name evidence="1" type="ORF">N5D11_16940</name>
    <name evidence="2" type="ORF">N5J46_16545</name>
</gene>
<dbReference type="Proteomes" id="UP001161099">
    <property type="component" value="Unassembled WGS sequence"/>
</dbReference>